<dbReference type="InterPro" id="IPR016187">
    <property type="entry name" value="CTDL_fold"/>
</dbReference>
<name>A0A8J1XUB9_OWEFU</name>
<keyword evidence="2" id="KW-1185">Reference proteome</keyword>
<sequence>VRHNKCTYELTLAPSEDCRKYDIFTKTGQPSDKLLKTLHQEGLKDLEIKIARMIDGLQIKTLRRIRGVEMKVTEVIKKLDDKMNIMGDEGHKEEVAMEVNTEKCPNGYITVANWESCYAFGLFNASWNEAKQYCGAMGANLVAMETTREFYLLSFLIRNKAELDDMKGWWTAGQFDGQDRQWMWSTNHNNKPFAFFKWGAGEPQAEKVQQCMLLYGSDDMLWHDTPCTERLNFVCEYNITDK</sequence>
<dbReference type="Pfam" id="PF00059">
    <property type="entry name" value="Lectin_C"/>
    <property type="match status" value="1"/>
</dbReference>
<dbReference type="AlphaFoldDB" id="A0A8J1XUB9"/>
<dbReference type="Gene3D" id="3.10.100.10">
    <property type="entry name" value="Mannose-Binding Protein A, subunit A"/>
    <property type="match status" value="1"/>
</dbReference>
<dbReference type="CDD" id="cd00037">
    <property type="entry name" value="CLECT"/>
    <property type="match status" value="1"/>
</dbReference>
<evidence type="ECO:0000313" key="1">
    <source>
        <dbReference type="EMBL" id="CAH1797160.1"/>
    </source>
</evidence>
<gene>
    <name evidence="1" type="ORF">OFUS_LOCUS21495</name>
</gene>
<dbReference type="PROSITE" id="PS00615">
    <property type="entry name" value="C_TYPE_LECTIN_1"/>
    <property type="match status" value="1"/>
</dbReference>
<comment type="caution">
    <text evidence="1">The sequence shown here is derived from an EMBL/GenBank/DDBJ whole genome shotgun (WGS) entry which is preliminary data.</text>
</comment>
<reference evidence="1" key="1">
    <citation type="submission" date="2022-03" db="EMBL/GenBank/DDBJ databases">
        <authorList>
            <person name="Martin C."/>
        </authorList>
    </citation>
    <scope>NUCLEOTIDE SEQUENCE</scope>
</reference>
<protein>
    <submittedName>
        <fullName evidence="1">Uncharacterized protein</fullName>
    </submittedName>
</protein>
<dbReference type="InterPro" id="IPR016186">
    <property type="entry name" value="C-type_lectin-like/link_sf"/>
</dbReference>
<dbReference type="SUPFAM" id="SSF56436">
    <property type="entry name" value="C-type lectin-like"/>
    <property type="match status" value="1"/>
</dbReference>
<dbReference type="InterPro" id="IPR050111">
    <property type="entry name" value="C-type_lectin/snaclec_domain"/>
</dbReference>
<evidence type="ECO:0000313" key="2">
    <source>
        <dbReference type="Proteomes" id="UP000749559"/>
    </source>
</evidence>
<dbReference type="EMBL" id="CAIIXF020000010">
    <property type="protein sequence ID" value="CAH1797160.1"/>
    <property type="molecule type" value="Genomic_DNA"/>
</dbReference>
<dbReference type="OrthoDB" id="6369810at2759"/>
<dbReference type="InterPro" id="IPR001304">
    <property type="entry name" value="C-type_lectin-like"/>
</dbReference>
<feature type="non-terminal residue" evidence="1">
    <location>
        <position position="1"/>
    </location>
</feature>
<dbReference type="PROSITE" id="PS50041">
    <property type="entry name" value="C_TYPE_LECTIN_2"/>
    <property type="match status" value="1"/>
</dbReference>
<dbReference type="InterPro" id="IPR018378">
    <property type="entry name" value="C-type_lectin_CS"/>
</dbReference>
<dbReference type="SMART" id="SM00034">
    <property type="entry name" value="CLECT"/>
    <property type="match status" value="1"/>
</dbReference>
<accession>A0A8J1XUB9</accession>
<proteinExistence type="predicted"/>
<dbReference type="PANTHER" id="PTHR22803">
    <property type="entry name" value="MANNOSE, PHOSPHOLIPASE, LECTIN RECEPTOR RELATED"/>
    <property type="match status" value="1"/>
</dbReference>
<dbReference type="Proteomes" id="UP000749559">
    <property type="component" value="Unassembled WGS sequence"/>
</dbReference>
<organism evidence="1 2">
    <name type="scientific">Owenia fusiformis</name>
    <name type="common">Polychaete worm</name>
    <dbReference type="NCBI Taxonomy" id="6347"/>
    <lineage>
        <taxon>Eukaryota</taxon>
        <taxon>Metazoa</taxon>
        <taxon>Spiralia</taxon>
        <taxon>Lophotrochozoa</taxon>
        <taxon>Annelida</taxon>
        <taxon>Polychaeta</taxon>
        <taxon>Sedentaria</taxon>
        <taxon>Canalipalpata</taxon>
        <taxon>Sabellida</taxon>
        <taxon>Oweniida</taxon>
        <taxon>Oweniidae</taxon>
        <taxon>Owenia</taxon>
    </lineage>
</organism>